<keyword evidence="8" id="KW-1185">Reference proteome</keyword>
<dbReference type="PANTHER" id="PTHR31548:SF3">
    <property type="entry name" value="CLARIN-3"/>
    <property type="match status" value="1"/>
</dbReference>
<accession>A0AAN9CHG0</accession>
<comment type="caution">
    <text evidence="7">The sequence shown here is derived from an EMBL/GenBank/DDBJ whole genome shotgun (WGS) entry which is preliminary data.</text>
</comment>
<dbReference type="PANTHER" id="PTHR31548">
    <property type="entry name" value="CLARIN"/>
    <property type="match status" value="1"/>
</dbReference>
<evidence type="ECO:0000256" key="4">
    <source>
        <dbReference type="ARBA" id="ARBA00022989"/>
    </source>
</evidence>
<evidence type="ECO:0000313" key="7">
    <source>
        <dbReference type="EMBL" id="KAK7135065.1"/>
    </source>
</evidence>
<dbReference type="Proteomes" id="UP001364617">
    <property type="component" value="Unassembled WGS sequence"/>
</dbReference>
<keyword evidence="4 6" id="KW-1133">Transmembrane helix</keyword>
<name>A0AAN9CHG0_9TELE</name>
<feature type="transmembrane region" description="Helical" evidence="6">
    <location>
        <begin position="7"/>
        <end position="28"/>
    </location>
</feature>
<evidence type="ECO:0000256" key="2">
    <source>
        <dbReference type="ARBA" id="ARBA00005787"/>
    </source>
</evidence>
<keyword evidence="5 6" id="KW-0472">Membrane</keyword>
<dbReference type="AlphaFoldDB" id="A0AAN9CHG0"/>
<reference evidence="7 8" key="1">
    <citation type="submission" date="2024-02" db="EMBL/GenBank/DDBJ databases">
        <title>Chromosome-level genome assembly of the Eurasian Minnow (Phoxinus phoxinus).</title>
        <authorList>
            <person name="Oriowo T.O."/>
            <person name="Martin S."/>
            <person name="Stange M."/>
            <person name="Chrysostomakis Y."/>
            <person name="Brown T."/>
            <person name="Winkler S."/>
            <person name="Kukowka S."/>
            <person name="Myers E.W."/>
            <person name="Bohne A."/>
        </authorList>
    </citation>
    <scope>NUCLEOTIDE SEQUENCE [LARGE SCALE GENOMIC DNA]</scope>
    <source>
        <strain evidence="7">ZFMK-TIS-60720</strain>
        <tissue evidence="7">Whole Organism</tissue>
    </source>
</reference>
<feature type="transmembrane region" description="Helical" evidence="6">
    <location>
        <begin position="91"/>
        <end position="119"/>
    </location>
</feature>
<evidence type="ECO:0000313" key="8">
    <source>
        <dbReference type="Proteomes" id="UP001364617"/>
    </source>
</evidence>
<evidence type="ECO:0008006" key="9">
    <source>
        <dbReference type="Google" id="ProtNLM"/>
    </source>
</evidence>
<evidence type="ECO:0000256" key="6">
    <source>
        <dbReference type="SAM" id="Phobius"/>
    </source>
</evidence>
<comment type="similarity">
    <text evidence="2">Belongs to the clarin family.</text>
</comment>
<evidence type="ECO:0000256" key="3">
    <source>
        <dbReference type="ARBA" id="ARBA00022692"/>
    </source>
</evidence>
<dbReference type="GO" id="GO:0007605">
    <property type="term" value="P:sensory perception of sound"/>
    <property type="evidence" value="ECO:0007669"/>
    <property type="project" value="UniProtKB-ARBA"/>
</dbReference>
<evidence type="ECO:0000256" key="5">
    <source>
        <dbReference type="ARBA" id="ARBA00023136"/>
    </source>
</evidence>
<feature type="transmembrane region" description="Helical" evidence="6">
    <location>
        <begin position="131"/>
        <end position="153"/>
    </location>
</feature>
<evidence type="ECO:0000256" key="1">
    <source>
        <dbReference type="ARBA" id="ARBA00004141"/>
    </source>
</evidence>
<organism evidence="7 8">
    <name type="scientific">Phoxinus phoxinus</name>
    <name type="common">Eurasian minnow</name>
    <dbReference type="NCBI Taxonomy" id="58324"/>
    <lineage>
        <taxon>Eukaryota</taxon>
        <taxon>Metazoa</taxon>
        <taxon>Chordata</taxon>
        <taxon>Craniata</taxon>
        <taxon>Vertebrata</taxon>
        <taxon>Euteleostomi</taxon>
        <taxon>Actinopterygii</taxon>
        <taxon>Neopterygii</taxon>
        <taxon>Teleostei</taxon>
        <taxon>Ostariophysi</taxon>
        <taxon>Cypriniformes</taxon>
        <taxon>Leuciscidae</taxon>
        <taxon>Phoxininae</taxon>
        <taxon>Phoxinus</taxon>
    </lineage>
</organism>
<keyword evidence="3 6" id="KW-0812">Transmembrane</keyword>
<dbReference type="GO" id="GO:0016020">
    <property type="term" value="C:membrane"/>
    <property type="evidence" value="ECO:0007669"/>
    <property type="project" value="UniProtKB-SubCell"/>
</dbReference>
<dbReference type="EMBL" id="JAYKXH010000019">
    <property type="protein sequence ID" value="KAK7135065.1"/>
    <property type="molecule type" value="Genomic_DNA"/>
</dbReference>
<protein>
    <recommendedName>
        <fullName evidence="9">Clarin-3</fullName>
    </recommendedName>
</protein>
<comment type="subcellular location">
    <subcellularLocation>
        <location evidence="1">Membrane</location>
        <topology evidence="1">Multi-pass membrane protein</topology>
    </subcellularLocation>
</comment>
<feature type="transmembrane region" description="Helical" evidence="6">
    <location>
        <begin position="183"/>
        <end position="206"/>
    </location>
</feature>
<dbReference type="InterPro" id="IPR026748">
    <property type="entry name" value="Clarin"/>
</dbReference>
<gene>
    <name evidence="7" type="ORF">R3I93_018235</name>
</gene>
<proteinExistence type="inferred from homology"/>
<sequence>MPSTEKLLHFLSSSLICAAGVCLLGFGMSTDWAAADMTCGPIETEEFNGSSSLEIGLFNGTEFKINCPRISKLGIKVPVFDRLGKIAGAPIILHALVVILLGLALLGSAGSILVSLYNSFSNPYQTYMGPIGVYTCSGLSVCLASLALILYVANAFLGQMFETLVKADEAKVTLKDVKITLKVGFFLLIPYICFNMVSILMVYLYVHTAYTRRKEQEKPTEDAPKEIMMY</sequence>